<dbReference type="RefSeq" id="WP_379912335.1">
    <property type="nucleotide sequence ID" value="NZ_JBHUDD010000008.1"/>
</dbReference>
<dbReference type="PANTHER" id="PTHR35535">
    <property type="entry name" value="HEAT SHOCK PROTEIN HSLJ"/>
    <property type="match status" value="1"/>
</dbReference>
<dbReference type="PANTHER" id="PTHR35535:SF2">
    <property type="entry name" value="DUF306 DOMAIN-CONTAINING PROTEIN"/>
    <property type="match status" value="1"/>
</dbReference>
<keyword evidence="3" id="KW-0564">Palmitate</keyword>
<evidence type="ECO:0000313" key="8">
    <source>
        <dbReference type="EMBL" id="MFD1508070.1"/>
    </source>
</evidence>
<comment type="caution">
    <text evidence="8">The sequence shown here is derived from an EMBL/GenBank/DDBJ whole genome shotgun (WGS) entry which is preliminary data.</text>
</comment>
<evidence type="ECO:0000256" key="4">
    <source>
        <dbReference type="ARBA" id="ARBA00023288"/>
    </source>
</evidence>
<feature type="signal peptide" evidence="5">
    <location>
        <begin position="1"/>
        <end position="20"/>
    </location>
</feature>
<keyword evidence="2" id="KW-0472">Membrane</keyword>
<feature type="domain" description="DUF306" evidence="6">
    <location>
        <begin position="300"/>
        <end position="399"/>
    </location>
</feature>
<keyword evidence="9" id="KW-1185">Reference proteome</keyword>
<evidence type="ECO:0000256" key="5">
    <source>
        <dbReference type="SAM" id="SignalP"/>
    </source>
</evidence>
<reference evidence="9" key="1">
    <citation type="journal article" date="2019" name="Int. J. Syst. Evol. Microbiol.">
        <title>The Global Catalogue of Microorganisms (GCM) 10K type strain sequencing project: providing services to taxonomists for standard genome sequencing and annotation.</title>
        <authorList>
            <consortium name="The Broad Institute Genomics Platform"/>
            <consortium name="The Broad Institute Genome Sequencing Center for Infectious Disease"/>
            <person name="Wu L."/>
            <person name="Ma J."/>
        </authorList>
    </citation>
    <scope>NUCLEOTIDE SEQUENCE [LARGE SCALE GENOMIC DNA]</scope>
    <source>
        <strain evidence="9">CGMCC 1.12477</strain>
    </source>
</reference>
<name>A0ABW4E9R7_9RHOB</name>
<dbReference type="InterPro" id="IPR039366">
    <property type="entry name" value="Pilotin"/>
</dbReference>
<feature type="chain" id="PRO_5045261349" evidence="5">
    <location>
        <begin position="21"/>
        <end position="409"/>
    </location>
</feature>
<dbReference type="Pfam" id="PF03724">
    <property type="entry name" value="META"/>
    <property type="match status" value="1"/>
</dbReference>
<organism evidence="8 9">
    <name type="scientific">Lacimonas salitolerans</name>
    <dbReference type="NCBI Taxonomy" id="1323750"/>
    <lineage>
        <taxon>Bacteria</taxon>
        <taxon>Pseudomonadati</taxon>
        <taxon>Pseudomonadota</taxon>
        <taxon>Alphaproteobacteria</taxon>
        <taxon>Rhodobacterales</taxon>
        <taxon>Paracoccaceae</taxon>
        <taxon>Lacimonas</taxon>
    </lineage>
</organism>
<dbReference type="Gene3D" id="2.40.128.270">
    <property type="match status" value="1"/>
</dbReference>
<accession>A0ABW4E9R7</accession>
<dbReference type="Proteomes" id="UP001597186">
    <property type="component" value="Unassembled WGS sequence"/>
</dbReference>
<keyword evidence="4" id="KW-0449">Lipoprotein</keyword>
<dbReference type="SUPFAM" id="SSF141488">
    <property type="entry name" value="YdhA-like"/>
    <property type="match status" value="1"/>
</dbReference>
<evidence type="ECO:0000259" key="7">
    <source>
        <dbReference type="Pfam" id="PF09864"/>
    </source>
</evidence>
<dbReference type="InterPro" id="IPR036328">
    <property type="entry name" value="MliC_sf"/>
</dbReference>
<evidence type="ECO:0000256" key="1">
    <source>
        <dbReference type="ARBA" id="ARBA00022729"/>
    </source>
</evidence>
<dbReference type="Pfam" id="PF09619">
    <property type="entry name" value="YscW"/>
    <property type="match status" value="1"/>
</dbReference>
<dbReference type="EMBL" id="JBHUDD010000008">
    <property type="protein sequence ID" value="MFD1508070.1"/>
    <property type="molecule type" value="Genomic_DNA"/>
</dbReference>
<dbReference type="Gene3D" id="2.40.128.200">
    <property type="match status" value="1"/>
</dbReference>
<sequence length="409" mass="42798">MRFTLSWIATLLLGAAPGLAGDDMRAVGGQLTYAQRVALPAGAKVEVTATGLFDTTLGTAQFKTKGRQVPITFDMNVPSGVSGRITVVIRADERPWWIAQGIAFGAGKTPVDLGEIGLEPFTPLAFAIRYDCGGTLVEAGLAEDMVILRTDGRDVVLEQVPAASGARYAATDDSGTEFWSRGDSALVMVEGVELPECHRQVPGLAPYRAGGNEPGWSVVLTPQTAEITADYGAITHSVERPKPTVSNGAYLFDMPQVGAEFRIAETLCHDDATGMPHPHSARLILDGAEMSGCGGDPASLLTGADWQIEDIAGNGIVDSAQITIAFSPDGRIAGTTGCNSFTGGYTLTGEGLSLQPAGVTMMACPEALMAQEGQMLDALAQVWRFDLDDSGALLLIGGAEDGPLLTARR</sequence>
<gene>
    <name evidence="8" type="ORF">ACFTOW_01420</name>
</gene>
<evidence type="ECO:0000313" key="9">
    <source>
        <dbReference type="Proteomes" id="UP001597186"/>
    </source>
</evidence>
<dbReference type="InterPro" id="IPR053147">
    <property type="entry name" value="Hsp_HslJ-like"/>
</dbReference>
<dbReference type="InterPro" id="IPR018660">
    <property type="entry name" value="MliC"/>
</dbReference>
<evidence type="ECO:0000256" key="2">
    <source>
        <dbReference type="ARBA" id="ARBA00023136"/>
    </source>
</evidence>
<evidence type="ECO:0000256" key="3">
    <source>
        <dbReference type="ARBA" id="ARBA00023139"/>
    </source>
</evidence>
<protein>
    <submittedName>
        <fullName evidence="8">META domain-containing protein</fullName>
    </submittedName>
</protein>
<feature type="domain" description="C-type lysozyme inhibitor" evidence="7">
    <location>
        <begin position="130"/>
        <end position="189"/>
    </location>
</feature>
<proteinExistence type="predicted"/>
<keyword evidence="1 5" id="KW-0732">Signal</keyword>
<dbReference type="Pfam" id="PF09864">
    <property type="entry name" value="MliC"/>
    <property type="match status" value="1"/>
</dbReference>
<dbReference type="InterPro" id="IPR005184">
    <property type="entry name" value="DUF306_Meta_HslJ"/>
</dbReference>
<dbReference type="InterPro" id="IPR038670">
    <property type="entry name" value="HslJ-like_sf"/>
</dbReference>
<evidence type="ECO:0000259" key="6">
    <source>
        <dbReference type="Pfam" id="PF03724"/>
    </source>
</evidence>